<dbReference type="OrthoDB" id="2151645at2"/>
<dbReference type="PATRIC" id="fig|1123500.6.peg.1115"/>
<dbReference type="InterPro" id="IPR012674">
    <property type="entry name" value="Calycin"/>
</dbReference>
<evidence type="ECO:0008006" key="3">
    <source>
        <dbReference type="Google" id="ProtNLM"/>
    </source>
</evidence>
<name>A0A0R2FS48_9LACO</name>
<accession>A0A0R2FS48</accession>
<evidence type="ECO:0000313" key="2">
    <source>
        <dbReference type="Proteomes" id="UP000051296"/>
    </source>
</evidence>
<dbReference type="Pfam" id="PF09148">
    <property type="entry name" value="DUF1934"/>
    <property type="match status" value="1"/>
</dbReference>
<sequence length="150" mass="16972">MPAAKQLPVTVTLTSQITYPEDEDTLKLQAPGTVTWLHDQLYLRFTEDTILEGQSFQTKVMLKFEQDGSVQMRRTSPTNSSQMHFIKGRPSQTHYQTPAGMLLLSIKTQALKSQVSPQKPDQGQLDLSYSLTQNELVVGHYHIHLTFKPS</sequence>
<evidence type="ECO:0000313" key="1">
    <source>
        <dbReference type="EMBL" id="KRN31233.1"/>
    </source>
</evidence>
<dbReference type="AlphaFoldDB" id="A0A0R2FS48"/>
<dbReference type="Proteomes" id="UP000051296">
    <property type="component" value="Unassembled WGS sequence"/>
</dbReference>
<dbReference type="STRING" id="1123500.GCA_000420365_01167"/>
<dbReference type="Gene3D" id="2.40.128.20">
    <property type="match status" value="1"/>
</dbReference>
<protein>
    <recommendedName>
        <fullName evidence="3">DUF1934 domain-containing protein</fullName>
    </recommendedName>
</protein>
<reference evidence="1 2" key="1">
    <citation type="journal article" date="2015" name="Genome Announc.">
        <title>Expanding the biotechnology potential of lactobacilli through comparative genomics of 213 strains and associated genera.</title>
        <authorList>
            <person name="Sun Z."/>
            <person name="Harris H.M."/>
            <person name="McCann A."/>
            <person name="Guo C."/>
            <person name="Argimon S."/>
            <person name="Zhang W."/>
            <person name="Yang X."/>
            <person name="Jeffery I.B."/>
            <person name="Cooney J.C."/>
            <person name="Kagawa T.F."/>
            <person name="Liu W."/>
            <person name="Song Y."/>
            <person name="Salvetti E."/>
            <person name="Wrobel A."/>
            <person name="Rasinkangas P."/>
            <person name="Parkhill J."/>
            <person name="Rea M.C."/>
            <person name="O'Sullivan O."/>
            <person name="Ritari J."/>
            <person name="Douillard F.P."/>
            <person name="Paul Ross R."/>
            <person name="Yang R."/>
            <person name="Briner A.E."/>
            <person name="Felis G.E."/>
            <person name="de Vos W.M."/>
            <person name="Barrangou R."/>
            <person name="Klaenhammer T.R."/>
            <person name="Caufield P.W."/>
            <person name="Cui Y."/>
            <person name="Zhang H."/>
            <person name="O'Toole P.W."/>
        </authorList>
    </citation>
    <scope>NUCLEOTIDE SEQUENCE [LARGE SCALE GENOMIC DNA]</scope>
    <source>
        <strain evidence="1 2">DSM 20190</strain>
    </source>
</reference>
<dbReference type="SUPFAM" id="SSF50814">
    <property type="entry name" value="Lipocalins"/>
    <property type="match status" value="1"/>
</dbReference>
<dbReference type="RefSeq" id="WP_022791881.1">
    <property type="nucleotide sequence ID" value="NZ_ATUU01000004.1"/>
</dbReference>
<dbReference type="EMBL" id="JQAX01000004">
    <property type="protein sequence ID" value="KRN31233.1"/>
    <property type="molecule type" value="Genomic_DNA"/>
</dbReference>
<dbReference type="eggNOG" id="COG4506">
    <property type="taxonomic scope" value="Bacteria"/>
</dbReference>
<keyword evidence="2" id="KW-1185">Reference proteome</keyword>
<comment type="caution">
    <text evidence="1">The sequence shown here is derived from an EMBL/GenBank/DDBJ whole genome shotgun (WGS) entry which is preliminary data.</text>
</comment>
<dbReference type="InterPro" id="IPR015231">
    <property type="entry name" value="DUF1934"/>
</dbReference>
<proteinExistence type="predicted"/>
<gene>
    <name evidence="1" type="ORF">IV68_GL001115</name>
</gene>
<dbReference type="InParanoid" id="A0A0R2FS48"/>
<organism evidence="1 2">
    <name type="scientific">Weissella halotolerans DSM 20190</name>
    <dbReference type="NCBI Taxonomy" id="1123500"/>
    <lineage>
        <taxon>Bacteria</taxon>
        <taxon>Bacillati</taxon>
        <taxon>Bacillota</taxon>
        <taxon>Bacilli</taxon>
        <taxon>Lactobacillales</taxon>
        <taxon>Lactobacillaceae</taxon>
        <taxon>Weissella</taxon>
    </lineage>
</organism>